<reference evidence="1" key="1">
    <citation type="submission" date="2023-08" db="EMBL/GenBank/DDBJ databases">
        <authorList>
            <person name="Audoor S."/>
            <person name="Bilcke G."/>
        </authorList>
    </citation>
    <scope>NUCLEOTIDE SEQUENCE</scope>
</reference>
<evidence type="ECO:0000313" key="2">
    <source>
        <dbReference type="Proteomes" id="UP001295423"/>
    </source>
</evidence>
<dbReference type="EMBL" id="CAKOGP040000456">
    <property type="protein sequence ID" value="CAJ1935349.1"/>
    <property type="molecule type" value="Genomic_DNA"/>
</dbReference>
<evidence type="ECO:0000313" key="1">
    <source>
        <dbReference type="EMBL" id="CAJ1935349.1"/>
    </source>
</evidence>
<accession>A0AAD2CT69</accession>
<organism evidence="1 2">
    <name type="scientific">Cylindrotheca closterium</name>
    <dbReference type="NCBI Taxonomy" id="2856"/>
    <lineage>
        <taxon>Eukaryota</taxon>
        <taxon>Sar</taxon>
        <taxon>Stramenopiles</taxon>
        <taxon>Ochrophyta</taxon>
        <taxon>Bacillariophyta</taxon>
        <taxon>Bacillariophyceae</taxon>
        <taxon>Bacillariophycidae</taxon>
        <taxon>Bacillariales</taxon>
        <taxon>Bacillariaceae</taxon>
        <taxon>Cylindrotheca</taxon>
    </lineage>
</organism>
<sequence>MIPRHMSGGTKTGAYMDANLQAHQLETGTSFGLLQQDYQNTSILASDTWLKRVWKELESLDMCVAFDSPALSLRCHQDALLIDLFMDLEVDQDDLLWLNWCRMFLQVTTVSDITTADGRYIRQCIWNGFRDDTYRTPYNWPQTVRPGPPPSAPTPGTLARPLRVLELALVADCWLVPSGWGCMDPSRPLRPLSGSDLVLLTGTGLPTLPSSDPAPSILKAWQTFADLCTDYYGWVPDEIEVHGDEAAMADALIQGRLRIISDGSYKNDLGTAAVQLLPKEGTARIVIRCQTPGLPQDQSAYRSELIGLLAGIMAVDWLLQQWFPVLDVLIY</sequence>
<dbReference type="AlphaFoldDB" id="A0AAD2CT69"/>
<protein>
    <submittedName>
        <fullName evidence="1">Uncharacterized protein</fullName>
    </submittedName>
</protein>
<dbReference type="Proteomes" id="UP001295423">
    <property type="component" value="Unassembled WGS sequence"/>
</dbReference>
<comment type="caution">
    <text evidence="1">The sequence shown here is derived from an EMBL/GenBank/DDBJ whole genome shotgun (WGS) entry which is preliminary data.</text>
</comment>
<gene>
    <name evidence="1" type="ORF">CYCCA115_LOCUS4684</name>
</gene>
<proteinExistence type="predicted"/>
<name>A0AAD2CT69_9STRA</name>
<keyword evidence="2" id="KW-1185">Reference proteome</keyword>